<dbReference type="Proteomes" id="UP001234178">
    <property type="component" value="Unassembled WGS sequence"/>
</dbReference>
<protein>
    <submittedName>
        <fullName evidence="2">Uncharacterized protein</fullName>
    </submittedName>
</protein>
<sequence length="73" mass="8832">MKKYCLTPFKSFSQIRERINQVSPLMRDQMDHPLDRAIYWIEYGIRYQGAPHLRTASRKLWLYQRGLLDTAMQ</sequence>
<keyword evidence="1" id="KW-0808">Transferase</keyword>
<organism evidence="2 3">
    <name type="scientific">Daphnia magna</name>
    <dbReference type="NCBI Taxonomy" id="35525"/>
    <lineage>
        <taxon>Eukaryota</taxon>
        <taxon>Metazoa</taxon>
        <taxon>Ecdysozoa</taxon>
        <taxon>Arthropoda</taxon>
        <taxon>Crustacea</taxon>
        <taxon>Branchiopoda</taxon>
        <taxon>Diplostraca</taxon>
        <taxon>Cladocera</taxon>
        <taxon>Anomopoda</taxon>
        <taxon>Daphniidae</taxon>
        <taxon>Daphnia</taxon>
    </lineage>
</organism>
<dbReference type="InterPro" id="IPR002213">
    <property type="entry name" value="UDP_glucos_trans"/>
</dbReference>
<comment type="caution">
    <text evidence="2">The sequence shown here is derived from an EMBL/GenBank/DDBJ whole genome shotgun (WGS) entry which is preliminary data.</text>
</comment>
<name>A0ABQ9Z0Q7_9CRUS</name>
<dbReference type="EMBL" id="JAOYFB010000002">
    <property type="protein sequence ID" value="KAK4006040.1"/>
    <property type="molecule type" value="Genomic_DNA"/>
</dbReference>
<evidence type="ECO:0000256" key="1">
    <source>
        <dbReference type="ARBA" id="ARBA00022679"/>
    </source>
</evidence>
<proteinExistence type="predicted"/>
<gene>
    <name evidence="2" type="ORF">OUZ56_011172</name>
</gene>
<dbReference type="Pfam" id="PF00201">
    <property type="entry name" value="UDPGT"/>
    <property type="match status" value="1"/>
</dbReference>
<keyword evidence="3" id="KW-1185">Reference proteome</keyword>
<accession>A0ABQ9Z0Q7</accession>
<evidence type="ECO:0000313" key="3">
    <source>
        <dbReference type="Proteomes" id="UP001234178"/>
    </source>
</evidence>
<evidence type="ECO:0000313" key="2">
    <source>
        <dbReference type="EMBL" id="KAK4006040.1"/>
    </source>
</evidence>
<dbReference type="SUPFAM" id="SSF53756">
    <property type="entry name" value="UDP-Glycosyltransferase/glycogen phosphorylase"/>
    <property type="match status" value="1"/>
</dbReference>
<reference evidence="2 3" key="1">
    <citation type="journal article" date="2023" name="Nucleic Acids Res.">
        <title>The hologenome of Daphnia magna reveals possible DNA methylation and microbiome-mediated evolution of the host genome.</title>
        <authorList>
            <person name="Chaturvedi A."/>
            <person name="Li X."/>
            <person name="Dhandapani V."/>
            <person name="Marshall H."/>
            <person name="Kissane S."/>
            <person name="Cuenca-Cambronero M."/>
            <person name="Asole G."/>
            <person name="Calvet F."/>
            <person name="Ruiz-Romero M."/>
            <person name="Marangio P."/>
            <person name="Guigo R."/>
            <person name="Rago D."/>
            <person name="Mirbahai L."/>
            <person name="Eastwood N."/>
            <person name="Colbourne J.K."/>
            <person name="Zhou J."/>
            <person name="Mallon E."/>
            <person name="Orsini L."/>
        </authorList>
    </citation>
    <scope>NUCLEOTIDE SEQUENCE [LARGE SCALE GENOMIC DNA]</scope>
    <source>
        <strain evidence="2">LRV0_1</strain>
    </source>
</reference>